<dbReference type="AlphaFoldDB" id="X1AC13"/>
<comment type="caution">
    <text evidence="2">The sequence shown here is derived from an EMBL/GenBank/DDBJ whole genome shotgun (WGS) entry which is preliminary data.</text>
</comment>
<gene>
    <name evidence="2" type="ORF">S01H4_08519</name>
</gene>
<accession>X1AC13</accession>
<feature type="region of interest" description="Disordered" evidence="1">
    <location>
        <begin position="1"/>
        <end position="21"/>
    </location>
</feature>
<organism evidence="2">
    <name type="scientific">marine sediment metagenome</name>
    <dbReference type="NCBI Taxonomy" id="412755"/>
    <lineage>
        <taxon>unclassified sequences</taxon>
        <taxon>metagenomes</taxon>
        <taxon>ecological metagenomes</taxon>
    </lineage>
</organism>
<protein>
    <submittedName>
        <fullName evidence="2">Uncharacterized protein</fullName>
    </submittedName>
</protein>
<dbReference type="EMBL" id="BART01002933">
    <property type="protein sequence ID" value="GAG70248.1"/>
    <property type="molecule type" value="Genomic_DNA"/>
</dbReference>
<sequence>MTMSGTRNQRKKAKSSDSYDVSSQFPELIEEFEPLRLAVYTPSTISLPDRKILADRLFQLITKRKQLPIPRKYKPIFSLLEKDARLKKIQSIVEGNDILGTILTAIGIRLLLNGVESTINAMLE</sequence>
<name>X1AC13_9ZZZZ</name>
<evidence type="ECO:0000313" key="2">
    <source>
        <dbReference type="EMBL" id="GAG70248.1"/>
    </source>
</evidence>
<reference evidence="2" key="1">
    <citation type="journal article" date="2014" name="Front. Microbiol.">
        <title>High frequency of phylogenetically diverse reductive dehalogenase-homologous genes in deep subseafloor sedimentary metagenomes.</title>
        <authorList>
            <person name="Kawai M."/>
            <person name="Futagami T."/>
            <person name="Toyoda A."/>
            <person name="Takaki Y."/>
            <person name="Nishi S."/>
            <person name="Hori S."/>
            <person name="Arai W."/>
            <person name="Tsubouchi T."/>
            <person name="Morono Y."/>
            <person name="Uchiyama I."/>
            <person name="Ito T."/>
            <person name="Fujiyama A."/>
            <person name="Inagaki F."/>
            <person name="Takami H."/>
        </authorList>
    </citation>
    <scope>NUCLEOTIDE SEQUENCE</scope>
    <source>
        <strain evidence="2">Expedition CK06-06</strain>
    </source>
</reference>
<evidence type="ECO:0000256" key="1">
    <source>
        <dbReference type="SAM" id="MobiDB-lite"/>
    </source>
</evidence>
<proteinExistence type="predicted"/>
<feature type="non-terminal residue" evidence="2">
    <location>
        <position position="124"/>
    </location>
</feature>